<organism evidence="1 2">
    <name type="scientific">Paracoccus hibiscisoli</name>
    <dbReference type="NCBI Taxonomy" id="2023261"/>
    <lineage>
        <taxon>Bacteria</taxon>
        <taxon>Pseudomonadati</taxon>
        <taxon>Pseudomonadota</taxon>
        <taxon>Alphaproteobacteria</taxon>
        <taxon>Rhodobacterales</taxon>
        <taxon>Paracoccaceae</taxon>
        <taxon>Paracoccus</taxon>
    </lineage>
</organism>
<comment type="caution">
    <text evidence="1">The sequence shown here is derived from an EMBL/GenBank/DDBJ whole genome shotgun (WGS) entry which is preliminary data.</text>
</comment>
<accession>A0A4U0QUT9</accession>
<evidence type="ECO:0000313" key="1">
    <source>
        <dbReference type="EMBL" id="TJZ85865.1"/>
    </source>
</evidence>
<dbReference type="RefSeq" id="WP_136855790.1">
    <property type="nucleotide sequence ID" value="NZ_CALEYR010000100.1"/>
</dbReference>
<gene>
    <name evidence="1" type="ORF">FA740_05550</name>
</gene>
<evidence type="ECO:0000313" key="2">
    <source>
        <dbReference type="Proteomes" id="UP000306223"/>
    </source>
</evidence>
<keyword evidence="2" id="KW-1185">Reference proteome</keyword>
<dbReference type="AlphaFoldDB" id="A0A4U0QUT9"/>
<dbReference type="Pfam" id="PF20083">
    <property type="entry name" value="DUF6477"/>
    <property type="match status" value="1"/>
</dbReference>
<reference evidence="1 2" key="1">
    <citation type="submission" date="2019-04" db="EMBL/GenBank/DDBJ databases">
        <authorList>
            <person name="Li J."/>
        </authorList>
    </citation>
    <scope>NUCLEOTIDE SEQUENCE [LARGE SCALE GENOMIC DNA]</scope>
    <source>
        <strain evidence="1 2">CCTCC AB2016182</strain>
    </source>
</reference>
<sequence length="111" mass="12463">MTAASNVILFRPRPANQGLHRPATLIRAAREGQKSWKRDRDLPRLLRSDRCPAPGAVLSRLRAEEEIQNDMRQTQAAEYDLRRHVLLMIAILAEMRAAIEAAPMPVTAVAL</sequence>
<dbReference type="Proteomes" id="UP000306223">
    <property type="component" value="Unassembled WGS sequence"/>
</dbReference>
<dbReference type="InterPro" id="IPR045516">
    <property type="entry name" value="DUF6477"/>
</dbReference>
<proteinExistence type="predicted"/>
<protein>
    <submittedName>
        <fullName evidence="1">Uncharacterized protein</fullName>
    </submittedName>
</protein>
<name>A0A4U0QUT9_9RHOB</name>
<dbReference type="OrthoDB" id="7778847at2"/>
<dbReference type="EMBL" id="SUNH01000007">
    <property type="protein sequence ID" value="TJZ85865.1"/>
    <property type="molecule type" value="Genomic_DNA"/>
</dbReference>